<keyword evidence="2" id="KW-1185">Reference proteome</keyword>
<dbReference type="STRING" id="655353.SAMN04488056_12318"/>
<dbReference type="EMBL" id="FOVR01000023">
    <property type="protein sequence ID" value="SFP12590.1"/>
    <property type="molecule type" value="Genomic_DNA"/>
</dbReference>
<accession>A0A1I5MSZ6</accession>
<organism evidence="1 2">
    <name type="scientific">Cohaesibacter marisflavi</name>
    <dbReference type="NCBI Taxonomy" id="655353"/>
    <lineage>
        <taxon>Bacteria</taxon>
        <taxon>Pseudomonadati</taxon>
        <taxon>Pseudomonadota</taxon>
        <taxon>Alphaproteobacteria</taxon>
        <taxon>Hyphomicrobiales</taxon>
        <taxon>Cohaesibacteraceae</taxon>
    </lineage>
</organism>
<dbReference type="RefSeq" id="WP_090075603.1">
    <property type="nucleotide sequence ID" value="NZ_FOVR01000023.1"/>
</dbReference>
<proteinExistence type="predicted"/>
<sequence>MAKKLDLDKIFTLIPRMEESLKRYDLILETADPLKYDQWQKTRQRAEDRLMELVTLMGGKVSERPAIDHAVVLGGLRASSTGGLSAACSNWIQSAKRKTEVVHG</sequence>
<dbReference type="AlphaFoldDB" id="A0A1I5MSZ6"/>
<protein>
    <submittedName>
        <fullName evidence="1">Uncharacterized protein</fullName>
    </submittedName>
</protein>
<dbReference type="OrthoDB" id="7874197at2"/>
<name>A0A1I5MSZ6_9HYPH</name>
<dbReference type="Proteomes" id="UP000199236">
    <property type="component" value="Unassembled WGS sequence"/>
</dbReference>
<reference evidence="1 2" key="1">
    <citation type="submission" date="2016-10" db="EMBL/GenBank/DDBJ databases">
        <authorList>
            <person name="de Groot N.N."/>
        </authorList>
    </citation>
    <scope>NUCLEOTIDE SEQUENCE [LARGE SCALE GENOMIC DNA]</scope>
    <source>
        <strain evidence="1 2">CGMCC 1.9157</strain>
    </source>
</reference>
<evidence type="ECO:0000313" key="1">
    <source>
        <dbReference type="EMBL" id="SFP12590.1"/>
    </source>
</evidence>
<gene>
    <name evidence="1" type="ORF">SAMN04488056_12318</name>
</gene>
<evidence type="ECO:0000313" key="2">
    <source>
        <dbReference type="Proteomes" id="UP000199236"/>
    </source>
</evidence>